<evidence type="ECO:0000313" key="1">
    <source>
        <dbReference type="EMBL" id="CAG8728574.1"/>
    </source>
</evidence>
<comment type="caution">
    <text evidence="1">The sequence shown here is derived from an EMBL/GenBank/DDBJ whole genome shotgun (WGS) entry which is preliminary data.</text>
</comment>
<protein>
    <submittedName>
        <fullName evidence="1">5078_t:CDS:1</fullName>
    </submittedName>
</protein>
<dbReference type="AlphaFoldDB" id="A0A9N9IAG3"/>
<gene>
    <name evidence="1" type="ORF">FCALED_LOCUS14828</name>
</gene>
<keyword evidence="2" id="KW-1185">Reference proteome</keyword>
<evidence type="ECO:0000313" key="2">
    <source>
        <dbReference type="Proteomes" id="UP000789570"/>
    </source>
</evidence>
<feature type="non-terminal residue" evidence="1">
    <location>
        <position position="1"/>
    </location>
</feature>
<proteinExistence type="predicted"/>
<organism evidence="1 2">
    <name type="scientific">Funneliformis caledonium</name>
    <dbReference type="NCBI Taxonomy" id="1117310"/>
    <lineage>
        <taxon>Eukaryota</taxon>
        <taxon>Fungi</taxon>
        <taxon>Fungi incertae sedis</taxon>
        <taxon>Mucoromycota</taxon>
        <taxon>Glomeromycotina</taxon>
        <taxon>Glomeromycetes</taxon>
        <taxon>Glomerales</taxon>
        <taxon>Glomeraceae</taxon>
        <taxon>Funneliformis</taxon>
    </lineage>
</organism>
<sequence>SNKTGLITEIGLVTGLITEIGLVTGLVTGIELKSIEIEIDL</sequence>
<dbReference type="EMBL" id="CAJVPQ010011726">
    <property type="protein sequence ID" value="CAG8728574.1"/>
    <property type="molecule type" value="Genomic_DNA"/>
</dbReference>
<name>A0A9N9IAG3_9GLOM</name>
<dbReference type="Proteomes" id="UP000789570">
    <property type="component" value="Unassembled WGS sequence"/>
</dbReference>
<reference evidence="1" key="1">
    <citation type="submission" date="2021-06" db="EMBL/GenBank/DDBJ databases">
        <authorList>
            <person name="Kallberg Y."/>
            <person name="Tangrot J."/>
            <person name="Rosling A."/>
        </authorList>
    </citation>
    <scope>NUCLEOTIDE SEQUENCE</scope>
    <source>
        <strain evidence="1">UK204</strain>
    </source>
</reference>
<accession>A0A9N9IAG3</accession>